<dbReference type="Pfam" id="PF00498">
    <property type="entry name" value="FHA"/>
    <property type="match status" value="1"/>
</dbReference>
<dbReference type="Gene3D" id="2.60.200.20">
    <property type="match status" value="1"/>
</dbReference>
<proteinExistence type="predicted"/>
<feature type="compositionally biased region" description="Pro residues" evidence="2">
    <location>
        <begin position="69"/>
        <end position="83"/>
    </location>
</feature>
<feature type="region of interest" description="Disordered" evidence="2">
    <location>
        <begin position="36"/>
        <end position="88"/>
    </location>
</feature>
<evidence type="ECO:0000256" key="1">
    <source>
        <dbReference type="ARBA" id="ARBA00022553"/>
    </source>
</evidence>
<evidence type="ECO:0000259" key="3">
    <source>
        <dbReference type="PROSITE" id="PS50006"/>
    </source>
</evidence>
<dbReference type="PROSITE" id="PS50006">
    <property type="entry name" value="FHA_DOMAIN"/>
    <property type="match status" value="1"/>
</dbReference>
<keyword evidence="5" id="KW-1185">Reference proteome</keyword>
<keyword evidence="1" id="KW-0597">Phosphoprotein</keyword>
<accession>A0ABP8EF54</accession>
<dbReference type="InterPro" id="IPR000253">
    <property type="entry name" value="FHA_dom"/>
</dbReference>
<dbReference type="Proteomes" id="UP001501586">
    <property type="component" value="Unassembled WGS sequence"/>
</dbReference>
<dbReference type="PANTHER" id="PTHR23308">
    <property type="entry name" value="NUCLEAR INHIBITOR OF PROTEIN PHOSPHATASE-1"/>
    <property type="match status" value="1"/>
</dbReference>
<evidence type="ECO:0000313" key="4">
    <source>
        <dbReference type="EMBL" id="GAA4282602.1"/>
    </source>
</evidence>
<gene>
    <name evidence="4" type="primary">fhaB</name>
    <name evidence="4" type="ORF">GCM10022261_01330</name>
</gene>
<name>A0ABP8EF54_9MICO</name>
<reference evidence="5" key="1">
    <citation type="journal article" date="2019" name="Int. J. Syst. Evol. Microbiol.">
        <title>The Global Catalogue of Microorganisms (GCM) 10K type strain sequencing project: providing services to taxonomists for standard genome sequencing and annotation.</title>
        <authorList>
            <consortium name="The Broad Institute Genomics Platform"/>
            <consortium name="The Broad Institute Genome Sequencing Center for Infectious Disease"/>
            <person name="Wu L."/>
            <person name="Ma J."/>
        </authorList>
    </citation>
    <scope>NUCLEOTIDE SEQUENCE [LARGE SCALE GENOMIC DNA]</scope>
    <source>
        <strain evidence="5">JCM 17458</strain>
    </source>
</reference>
<dbReference type="EMBL" id="BAABAZ010000003">
    <property type="protein sequence ID" value="GAA4282602.1"/>
    <property type="molecule type" value="Genomic_DNA"/>
</dbReference>
<evidence type="ECO:0000313" key="5">
    <source>
        <dbReference type="Proteomes" id="UP001501586"/>
    </source>
</evidence>
<dbReference type="SMART" id="SM00240">
    <property type="entry name" value="FHA"/>
    <property type="match status" value="1"/>
</dbReference>
<feature type="domain" description="FHA" evidence="3">
    <location>
        <begin position="107"/>
        <end position="156"/>
    </location>
</feature>
<evidence type="ECO:0000256" key="2">
    <source>
        <dbReference type="SAM" id="MobiDB-lite"/>
    </source>
</evidence>
<dbReference type="InterPro" id="IPR008984">
    <property type="entry name" value="SMAD_FHA_dom_sf"/>
</dbReference>
<feature type="compositionally biased region" description="Basic residues" evidence="2">
    <location>
        <begin position="36"/>
        <end position="49"/>
    </location>
</feature>
<dbReference type="SUPFAM" id="SSF49879">
    <property type="entry name" value="SMAD/FHA domain"/>
    <property type="match status" value="1"/>
</dbReference>
<organism evidence="4 5">
    <name type="scientific">Brevibacterium daeguense</name>
    <dbReference type="NCBI Taxonomy" id="909936"/>
    <lineage>
        <taxon>Bacteria</taxon>
        <taxon>Bacillati</taxon>
        <taxon>Actinomycetota</taxon>
        <taxon>Actinomycetes</taxon>
        <taxon>Micrococcales</taxon>
        <taxon>Brevibacteriaceae</taxon>
        <taxon>Brevibacterium</taxon>
    </lineage>
</organism>
<sequence>MSEFTVMVLRFAFFALLWLFVFLIAGVLRQDLFGPRRRSNRAQRRRGARGRQPAPAPAPAPAPGAAQPLPAPIPAASPPPAPQAPRELYITSGPLTGMVVALRGGPITLGRSGDNTVVLDDDFASSHHARILPSQGQWYVEDLGSTNGTFINQQRLTAAVPLRIGTPVTIGQTTMELRP</sequence>
<dbReference type="RefSeq" id="WP_236865753.1">
    <property type="nucleotide sequence ID" value="NZ_BAABAZ010000003.1"/>
</dbReference>
<comment type="caution">
    <text evidence="4">The sequence shown here is derived from an EMBL/GenBank/DDBJ whole genome shotgun (WGS) entry which is preliminary data.</text>
</comment>
<dbReference type="InterPro" id="IPR050923">
    <property type="entry name" value="Cell_Proc_Reg/RNA_Proc"/>
</dbReference>
<protein>
    <submittedName>
        <fullName evidence="4">Antibiotic biosynthesis regulator FhaB</fullName>
    </submittedName>
</protein>